<dbReference type="NCBIfam" id="TIGR00681">
    <property type="entry name" value="kdpC"/>
    <property type="match status" value="1"/>
</dbReference>
<keyword evidence="7 11" id="KW-0630">Potassium</keyword>
<dbReference type="GO" id="GO:0005524">
    <property type="term" value="F:ATP binding"/>
    <property type="evidence" value="ECO:0007669"/>
    <property type="project" value="UniProtKB-UniRule"/>
</dbReference>
<dbReference type="NCBIfam" id="NF001454">
    <property type="entry name" value="PRK00315.1"/>
    <property type="match status" value="1"/>
</dbReference>
<feature type="region of interest" description="Disordered" evidence="12">
    <location>
        <begin position="75"/>
        <end position="97"/>
    </location>
</feature>
<proteinExistence type="inferred from homology"/>
<evidence type="ECO:0000256" key="8">
    <source>
        <dbReference type="ARBA" id="ARBA00022989"/>
    </source>
</evidence>
<dbReference type="Proteomes" id="UP000066480">
    <property type="component" value="Chromosome"/>
</dbReference>
<keyword evidence="1 11" id="KW-0813">Transport</keyword>
<comment type="subcellular location">
    <subcellularLocation>
        <location evidence="11">Cell membrane</location>
        <topology evidence="11">Single-pass membrane protein</topology>
    </subcellularLocation>
</comment>
<dbReference type="PANTHER" id="PTHR30042">
    <property type="entry name" value="POTASSIUM-TRANSPORTING ATPASE C CHAIN"/>
    <property type="match status" value="1"/>
</dbReference>
<organism evidence="13 14">
    <name type="scientific">Luteipulveratus mongoliensis</name>
    <dbReference type="NCBI Taxonomy" id="571913"/>
    <lineage>
        <taxon>Bacteria</taxon>
        <taxon>Bacillati</taxon>
        <taxon>Actinomycetota</taxon>
        <taxon>Actinomycetes</taxon>
        <taxon>Micrococcales</taxon>
        <taxon>Dermacoccaceae</taxon>
        <taxon>Luteipulveratus</taxon>
    </lineage>
</organism>
<gene>
    <name evidence="11" type="primary">kdpC</name>
    <name evidence="13" type="ORF">VV02_18165</name>
</gene>
<accession>A0A0K1JQS0</accession>
<evidence type="ECO:0000256" key="11">
    <source>
        <dbReference type="HAMAP-Rule" id="MF_00276"/>
    </source>
</evidence>
<evidence type="ECO:0000256" key="10">
    <source>
        <dbReference type="ARBA" id="ARBA00023136"/>
    </source>
</evidence>
<evidence type="ECO:0000256" key="7">
    <source>
        <dbReference type="ARBA" id="ARBA00022958"/>
    </source>
</evidence>
<keyword evidence="8 11" id="KW-1133">Transmembrane helix</keyword>
<evidence type="ECO:0000256" key="5">
    <source>
        <dbReference type="ARBA" id="ARBA00022741"/>
    </source>
</evidence>
<keyword evidence="6 11" id="KW-0067">ATP-binding</keyword>
<dbReference type="STRING" id="571913.VV02_18165"/>
<dbReference type="EMBL" id="CP011112">
    <property type="protein sequence ID" value="AKU19069.1"/>
    <property type="molecule type" value="Genomic_DNA"/>
</dbReference>
<dbReference type="GO" id="GO:0008556">
    <property type="term" value="F:P-type potassium transmembrane transporter activity"/>
    <property type="evidence" value="ECO:0007669"/>
    <property type="project" value="InterPro"/>
</dbReference>
<dbReference type="KEGG" id="lmoi:VV02_18165"/>
<keyword evidence="2 11" id="KW-1003">Cell membrane</keyword>
<keyword evidence="4 11" id="KW-0812">Transmembrane</keyword>
<feature type="transmembrane region" description="Helical" evidence="11">
    <location>
        <begin position="12"/>
        <end position="35"/>
    </location>
</feature>
<dbReference type="PATRIC" id="fig|571913.6.peg.3683"/>
<dbReference type="Pfam" id="PF02669">
    <property type="entry name" value="KdpC"/>
    <property type="match status" value="1"/>
</dbReference>
<dbReference type="OrthoDB" id="9788285at2"/>
<evidence type="ECO:0000256" key="2">
    <source>
        <dbReference type="ARBA" id="ARBA00022475"/>
    </source>
</evidence>
<dbReference type="AlphaFoldDB" id="A0A0K1JQS0"/>
<keyword evidence="5 11" id="KW-0547">Nucleotide-binding</keyword>
<sequence length="191" mass="19953">MTSSTISLGRQTLAGLRLLVVMTVLLGAVFPAAIWGVGQIAFRDQAAGSLVHQDDKVIGSSLLGQAWKGPQWFQSRPSASDYAGDTSGGSNLGPSDKALTDEVAKRRTALGGGIQAPDALTASGSGLDPHISPAYADQQVARVAKARGLQPAQVKQLVEDHTEGRTLGYLGRPRVNVLELNIALNQLGSSR</sequence>
<evidence type="ECO:0000313" key="14">
    <source>
        <dbReference type="Proteomes" id="UP000066480"/>
    </source>
</evidence>
<comment type="function">
    <text evidence="11">Part of the high-affinity ATP-driven potassium transport (or Kdp) system, which catalyzes the hydrolysis of ATP coupled with the electrogenic transport of potassium into the cytoplasm. This subunit acts as a catalytic chaperone that increases the ATP-binding affinity of the ATP-hydrolyzing subunit KdpB by the formation of a transient KdpB/KdpC/ATP ternary complex.</text>
</comment>
<dbReference type="PIRSF" id="PIRSF001296">
    <property type="entry name" value="K_ATPase_KdpC"/>
    <property type="match status" value="1"/>
</dbReference>
<comment type="subunit">
    <text evidence="11">The system is composed of three essential subunits: KdpA, KdpB and KdpC.</text>
</comment>
<comment type="similarity">
    <text evidence="11">Belongs to the KdpC family.</text>
</comment>
<keyword evidence="9 11" id="KW-0406">Ion transport</keyword>
<dbReference type="PANTHER" id="PTHR30042:SF2">
    <property type="entry name" value="POTASSIUM-TRANSPORTING ATPASE KDPC SUBUNIT"/>
    <property type="match status" value="1"/>
</dbReference>
<dbReference type="InterPro" id="IPR003820">
    <property type="entry name" value="KdpC"/>
</dbReference>
<evidence type="ECO:0000256" key="4">
    <source>
        <dbReference type="ARBA" id="ARBA00022692"/>
    </source>
</evidence>
<evidence type="ECO:0000256" key="12">
    <source>
        <dbReference type="SAM" id="MobiDB-lite"/>
    </source>
</evidence>
<evidence type="ECO:0000313" key="13">
    <source>
        <dbReference type="EMBL" id="AKU19069.1"/>
    </source>
</evidence>
<evidence type="ECO:0000256" key="9">
    <source>
        <dbReference type="ARBA" id="ARBA00023065"/>
    </source>
</evidence>
<evidence type="ECO:0000256" key="3">
    <source>
        <dbReference type="ARBA" id="ARBA00022538"/>
    </source>
</evidence>
<dbReference type="HAMAP" id="MF_00276">
    <property type="entry name" value="KdpC"/>
    <property type="match status" value="1"/>
</dbReference>
<protein>
    <recommendedName>
        <fullName evidence="11">Potassium-transporting ATPase KdpC subunit</fullName>
    </recommendedName>
    <alternativeName>
        <fullName evidence="11">ATP phosphohydrolase [potassium-transporting] C chain</fullName>
    </alternativeName>
    <alternativeName>
        <fullName evidence="11">Potassium-binding and translocating subunit C</fullName>
    </alternativeName>
    <alternativeName>
        <fullName evidence="11">Potassium-translocating ATPase C chain</fullName>
    </alternativeName>
</protein>
<dbReference type="GO" id="GO:0005886">
    <property type="term" value="C:plasma membrane"/>
    <property type="evidence" value="ECO:0007669"/>
    <property type="project" value="UniProtKB-SubCell"/>
</dbReference>
<keyword evidence="14" id="KW-1185">Reference proteome</keyword>
<keyword evidence="3 11" id="KW-0633">Potassium transport</keyword>
<evidence type="ECO:0000256" key="1">
    <source>
        <dbReference type="ARBA" id="ARBA00022448"/>
    </source>
</evidence>
<name>A0A0K1JQS0_9MICO</name>
<keyword evidence="10 11" id="KW-0472">Membrane</keyword>
<evidence type="ECO:0000256" key="6">
    <source>
        <dbReference type="ARBA" id="ARBA00022840"/>
    </source>
</evidence>
<dbReference type="RefSeq" id="WP_052597214.1">
    <property type="nucleotide sequence ID" value="NZ_CP011112.1"/>
</dbReference>
<reference evidence="13 14" key="1">
    <citation type="submission" date="2015-03" db="EMBL/GenBank/DDBJ databases">
        <title>Luteipulveratus halotolerans sp. nov., a novel actinobacterium (Dermacoccaceae) from Sarawak, Malaysia.</title>
        <authorList>
            <person name="Juboi H."/>
            <person name="Basik A."/>
            <person name="Shamsul S.S."/>
            <person name="Arnold P."/>
            <person name="Schmitt E.K."/>
            <person name="Sanglier J.-J."/>
            <person name="Yeo T."/>
        </authorList>
    </citation>
    <scope>NUCLEOTIDE SEQUENCE [LARGE SCALE GENOMIC DNA]</scope>
    <source>
        <strain evidence="13 14">MN07-A0370</strain>
    </source>
</reference>